<evidence type="ECO:0000256" key="4">
    <source>
        <dbReference type="ARBA" id="ARBA00022989"/>
    </source>
</evidence>
<dbReference type="EMBL" id="CALTRL010002769">
    <property type="protein sequence ID" value="CAH7676646.1"/>
    <property type="molecule type" value="Genomic_DNA"/>
</dbReference>
<dbReference type="Proteomes" id="UP001153365">
    <property type="component" value="Unassembled WGS sequence"/>
</dbReference>
<evidence type="ECO:0000256" key="5">
    <source>
        <dbReference type="ARBA" id="ARBA00023136"/>
    </source>
</evidence>
<keyword evidence="5 8" id="KW-0472">Membrane</keyword>
<feature type="domain" description="Membrane insertase YidC/Oxa/ALB C-terminal" evidence="9">
    <location>
        <begin position="90"/>
        <end position="311"/>
    </location>
</feature>
<keyword evidence="4 8" id="KW-1133">Transmembrane helix</keyword>
<dbReference type="InterPro" id="IPR028055">
    <property type="entry name" value="YidC/Oxa/ALB_C"/>
</dbReference>
<dbReference type="Pfam" id="PF02096">
    <property type="entry name" value="60KD_IMP"/>
    <property type="match status" value="1"/>
</dbReference>
<reference evidence="10" key="1">
    <citation type="submission" date="2022-06" db="EMBL/GenBank/DDBJ databases">
        <authorList>
            <consortium name="SYNGENTA / RWTH Aachen University"/>
        </authorList>
    </citation>
    <scope>NUCLEOTIDE SEQUENCE</scope>
</reference>
<organism evidence="10 11">
    <name type="scientific">Phakopsora pachyrhizi</name>
    <name type="common">Asian soybean rust disease fungus</name>
    <dbReference type="NCBI Taxonomy" id="170000"/>
    <lineage>
        <taxon>Eukaryota</taxon>
        <taxon>Fungi</taxon>
        <taxon>Dikarya</taxon>
        <taxon>Basidiomycota</taxon>
        <taxon>Pucciniomycotina</taxon>
        <taxon>Pucciniomycetes</taxon>
        <taxon>Pucciniales</taxon>
        <taxon>Phakopsoraceae</taxon>
        <taxon>Phakopsora</taxon>
    </lineage>
</organism>
<feature type="transmembrane region" description="Helical" evidence="8">
    <location>
        <begin position="172"/>
        <end position="193"/>
    </location>
</feature>
<evidence type="ECO:0000256" key="2">
    <source>
        <dbReference type="ARBA" id="ARBA00009877"/>
    </source>
</evidence>
<proteinExistence type="inferred from homology"/>
<dbReference type="PANTHER" id="PTHR12428">
    <property type="entry name" value="OXA1"/>
    <property type="match status" value="1"/>
</dbReference>
<evidence type="ECO:0000256" key="6">
    <source>
        <dbReference type="RuleBase" id="RU003945"/>
    </source>
</evidence>
<evidence type="ECO:0000313" key="10">
    <source>
        <dbReference type="EMBL" id="CAH7676646.1"/>
    </source>
</evidence>
<feature type="transmembrane region" description="Helical" evidence="8">
    <location>
        <begin position="293"/>
        <end position="313"/>
    </location>
</feature>
<evidence type="ECO:0000256" key="1">
    <source>
        <dbReference type="ARBA" id="ARBA00004141"/>
    </source>
</evidence>
<keyword evidence="3 6" id="KW-0812">Transmembrane</keyword>
<evidence type="ECO:0000313" key="11">
    <source>
        <dbReference type="Proteomes" id="UP001153365"/>
    </source>
</evidence>
<sequence>MNSIYHQPLSALLRFRQTQQLRSKFGILVGSCHPTTSSIRWNRSGVHPHSLNQLSSSNRSYSLTSGCVDLFLSSTPLGFPGVSLTGHPFTASIVILTLSIRTIFTLPISIWSRNRINRLQHSVLPLFKSFESKILKTLKLSSPSNKSDLGLDQRKAIKRLLKTEFRRLIAKYNCNPILTSIIPLAIHLPILFVSTSTLHQIPSHISESHQLYQEVLLYSSLVEPNLGLSLITWLTFLINLEINFAFRHLKQSQPQSNQGWIQVLKDPNSLRTVSFLGGVMMMGLSSTQPSLVLVYWLTSNMFSIAQSLVFNLLDKKSTLNSSSTDQIGFNVGDSSLTTSKENPSLSTTSAGSRRRRILPPPKID</sequence>
<dbReference type="PANTHER" id="PTHR12428:SF65">
    <property type="entry name" value="CYTOCHROME C OXIDASE ASSEMBLY PROTEIN COX18, MITOCHONDRIAL"/>
    <property type="match status" value="1"/>
</dbReference>
<dbReference type="GO" id="GO:0033617">
    <property type="term" value="P:mitochondrial respiratory chain complex IV assembly"/>
    <property type="evidence" value="ECO:0007669"/>
    <property type="project" value="TreeGrafter"/>
</dbReference>
<dbReference type="AlphaFoldDB" id="A0AAV0B0R6"/>
<dbReference type="GO" id="GO:0032977">
    <property type="term" value="F:membrane insertase activity"/>
    <property type="evidence" value="ECO:0007669"/>
    <property type="project" value="InterPro"/>
</dbReference>
<evidence type="ECO:0000259" key="9">
    <source>
        <dbReference type="Pfam" id="PF02096"/>
    </source>
</evidence>
<evidence type="ECO:0000256" key="3">
    <source>
        <dbReference type="ARBA" id="ARBA00022692"/>
    </source>
</evidence>
<feature type="compositionally biased region" description="Polar residues" evidence="7">
    <location>
        <begin position="332"/>
        <end position="351"/>
    </location>
</feature>
<dbReference type="InterPro" id="IPR001708">
    <property type="entry name" value="YidC/ALB3/OXA1/COX18"/>
</dbReference>
<comment type="similarity">
    <text evidence="2 6">Belongs to the OXA1/ALB3/YidC family.</text>
</comment>
<feature type="transmembrane region" description="Helical" evidence="8">
    <location>
        <begin position="89"/>
        <end position="111"/>
    </location>
</feature>
<feature type="region of interest" description="Disordered" evidence="7">
    <location>
        <begin position="332"/>
        <end position="364"/>
    </location>
</feature>
<evidence type="ECO:0000256" key="8">
    <source>
        <dbReference type="SAM" id="Phobius"/>
    </source>
</evidence>
<name>A0AAV0B0R6_PHAPC</name>
<comment type="caution">
    <text evidence="10">The sequence shown here is derived from an EMBL/GenBank/DDBJ whole genome shotgun (WGS) entry which is preliminary data.</text>
</comment>
<comment type="subcellular location">
    <subcellularLocation>
        <location evidence="1 6">Membrane</location>
        <topology evidence="1 6">Multi-pass membrane protein</topology>
    </subcellularLocation>
</comment>
<accession>A0AAV0B0R6</accession>
<dbReference type="GO" id="GO:0005743">
    <property type="term" value="C:mitochondrial inner membrane"/>
    <property type="evidence" value="ECO:0007669"/>
    <property type="project" value="TreeGrafter"/>
</dbReference>
<evidence type="ECO:0000256" key="7">
    <source>
        <dbReference type="SAM" id="MobiDB-lite"/>
    </source>
</evidence>
<keyword evidence="11" id="KW-1185">Reference proteome</keyword>
<gene>
    <name evidence="10" type="ORF">PPACK8108_LOCUS11808</name>
</gene>
<dbReference type="GO" id="GO:0032979">
    <property type="term" value="P:protein insertion into mitochondrial inner membrane from matrix"/>
    <property type="evidence" value="ECO:0007669"/>
    <property type="project" value="TreeGrafter"/>
</dbReference>
<protein>
    <submittedName>
        <fullName evidence="10">60Kd inner membrane protein-domain-containing protein</fullName>
    </submittedName>
</protein>